<gene>
    <name evidence="1" type="ORF">C3430_24435</name>
</gene>
<comment type="caution">
    <text evidence="1">The sequence shown here is derived from an EMBL/GenBank/DDBJ whole genome shotgun (WGS) entry which is preliminary data.</text>
</comment>
<dbReference type="OrthoDB" id="6590152at2"/>
<accession>A0A2S4RR95</accession>
<evidence type="ECO:0000313" key="2">
    <source>
        <dbReference type="Proteomes" id="UP000237003"/>
    </source>
</evidence>
<dbReference type="InterPro" id="IPR021316">
    <property type="entry name" value="DUF2913"/>
</dbReference>
<reference evidence="1 2" key="1">
    <citation type="submission" date="2018-01" db="EMBL/GenBank/DDBJ databases">
        <title>Complete genome sequences of 14 Citrobacter spp. isolated from plant in Canada.</title>
        <authorList>
            <person name="Bhandare S.G."/>
            <person name="Colavecchio A."/>
            <person name="Jeukens J."/>
            <person name="Emond-Rheault J.-G."/>
            <person name="Freschi L."/>
            <person name="Hamel J."/>
            <person name="Kukavica-Ibrulj I."/>
            <person name="Levesque R."/>
            <person name="Goodridge L."/>
        </authorList>
    </citation>
    <scope>NUCLEOTIDE SEQUENCE [LARGE SCALE GENOMIC DNA]</scope>
    <source>
        <strain evidence="1 2">S1285</strain>
    </source>
</reference>
<name>A0A2S4RR95_CITAM</name>
<evidence type="ECO:0000313" key="1">
    <source>
        <dbReference type="EMBL" id="POU61163.1"/>
    </source>
</evidence>
<organism evidence="1 2">
    <name type="scientific">Citrobacter amalonaticus</name>
    <dbReference type="NCBI Taxonomy" id="35703"/>
    <lineage>
        <taxon>Bacteria</taxon>
        <taxon>Pseudomonadati</taxon>
        <taxon>Pseudomonadota</taxon>
        <taxon>Gammaproteobacteria</taxon>
        <taxon>Enterobacterales</taxon>
        <taxon>Enterobacteriaceae</taxon>
        <taxon>Citrobacter</taxon>
    </lineage>
</organism>
<sequence length="191" mass="21624">MATNTTELLGHLAWCAQVALGIARRDNIVTTSVQEHIFLMNWLTTAQKRKLFPREIASEIDYLVRIGKQQGIIAGLRRKLTFIYKSCCEDISEQSDLFRLTFALEELKNNGWRSHTLSTADWKKEWEGPFSPAIYIELPALQEAFSEEGKQLKPLPVRITGDAEYATQMLSRLLSPSVSVCPSNNLLLLTP</sequence>
<dbReference type="EMBL" id="PQLX01000013">
    <property type="protein sequence ID" value="POU61163.1"/>
    <property type="molecule type" value="Genomic_DNA"/>
</dbReference>
<evidence type="ECO:0008006" key="3">
    <source>
        <dbReference type="Google" id="ProtNLM"/>
    </source>
</evidence>
<dbReference type="Pfam" id="PF11140">
    <property type="entry name" value="DUF2913"/>
    <property type="match status" value="1"/>
</dbReference>
<dbReference type="Proteomes" id="UP000237003">
    <property type="component" value="Unassembled WGS sequence"/>
</dbReference>
<proteinExistence type="predicted"/>
<dbReference type="AlphaFoldDB" id="A0A2S4RR95"/>
<protein>
    <recommendedName>
        <fullName evidence="3">DUF2913 family protein</fullName>
    </recommendedName>
</protein>
<dbReference type="RefSeq" id="WP_103780246.1">
    <property type="nucleotide sequence ID" value="NZ_PQLX01000013.1"/>
</dbReference>